<accession>A0AAN6PQ63</accession>
<evidence type="ECO:0000313" key="2">
    <source>
        <dbReference type="Proteomes" id="UP001305647"/>
    </source>
</evidence>
<gene>
    <name evidence="1" type="ORF">N658DRAFT_437247</name>
</gene>
<dbReference type="GO" id="GO:0003676">
    <property type="term" value="F:nucleic acid binding"/>
    <property type="evidence" value="ECO:0007669"/>
    <property type="project" value="InterPro"/>
</dbReference>
<dbReference type="Proteomes" id="UP001305647">
    <property type="component" value="Unassembled WGS sequence"/>
</dbReference>
<dbReference type="AlphaFoldDB" id="A0AAN6PQ63"/>
<reference evidence="1" key="2">
    <citation type="submission" date="2023-05" db="EMBL/GenBank/DDBJ databases">
        <authorList>
            <consortium name="Lawrence Berkeley National Laboratory"/>
            <person name="Steindorff A."/>
            <person name="Hensen N."/>
            <person name="Bonometti L."/>
            <person name="Westerberg I."/>
            <person name="Brannstrom I.O."/>
            <person name="Guillou S."/>
            <person name="Cros-Aarteil S."/>
            <person name="Calhoun S."/>
            <person name="Haridas S."/>
            <person name="Kuo A."/>
            <person name="Mondo S."/>
            <person name="Pangilinan J."/>
            <person name="Riley R."/>
            <person name="Labutti K."/>
            <person name="Andreopoulos B."/>
            <person name="Lipzen A."/>
            <person name="Chen C."/>
            <person name="Yanf M."/>
            <person name="Daum C."/>
            <person name="Ng V."/>
            <person name="Clum A."/>
            <person name="Ohm R."/>
            <person name="Martin F."/>
            <person name="Silar P."/>
            <person name="Natvig D."/>
            <person name="Lalanne C."/>
            <person name="Gautier V."/>
            <person name="Ament-Velasquez S.L."/>
            <person name="Kruys A."/>
            <person name="Hutchinson M.I."/>
            <person name="Powell A.J."/>
            <person name="Barry K."/>
            <person name="Miller A.N."/>
            <person name="Grigoriev I.V."/>
            <person name="Debuchy R."/>
            <person name="Gladieux P."/>
            <person name="Thoren M.H."/>
            <person name="Johannesson H."/>
        </authorList>
    </citation>
    <scope>NUCLEOTIDE SEQUENCE</scope>
    <source>
        <strain evidence="1">CBS 757.83</strain>
    </source>
</reference>
<protein>
    <submittedName>
        <fullName evidence="1">Uncharacterized protein</fullName>
    </submittedName>
</protein>
<dbReference type="InterPro" id="IPR036397">
    <property type="entry name" value="RNaseH_sf"/>
</dbReference>
<proteinExistence type="predicted"/>
<organism evidence="1 2">
    <name type="scientific">Parathielavia hyrcaniae</name>
    <dbReference type="NCBI Taxonomy" id="113614"/>
    <lineage>
        <taxon>Eukaryota</taxon>
        <taxon>Fungi</taxon>
        <taxon>Dikarya</taxon>
        <taxon>Ascomycota</taxon>
        <taxon>Pezizomycotina</taxon>
        <taxon>Sordariomycetes</taxon>
        <taxon>Sordariomycetidae</taxon>
        <taxon>Sordariales</taxon>
        <taxon>Chaetomiaceae</taxon>
        <taxon>Parathielavia</taxon>
    </lineage>
</organism>
<sequence>RQYVTRRNGEEWDPTCIVEKHQRKGGWMFWGCFSGLGKGPGLFWEKDWGKINAETYRTRTVPVIHGWIQMYLNPIESCWNWMKDWIEDRYGLEEKPSYDKLREYVKEAWEALPDDNLKQLLASMPERCKAVIAANGMHTKY</sequence>
<name>A0AAN6PQ63_9PEZI</name>
<feature type="non-terminal residue" evidence="1">
    <location>
        <position position="1"/>
    </location>
</feature>
<keyword evidence="2" id="KW-1185">Reference proteome</keyword>
<comment type="caution">
    <text evidence="1">The sequence shown here is derived from an EMBL/GenBank/DDBJ whole genome shotgun (WGS) entry which is preliminary data.</text>
</comment>
<dbReference type="EMBL" id="MU863764">
    <property type="protein sequence ID" value="KAK4095897.1"/>
    <property type="molecule type" value="Genomic_DNA"/>
</dbReference>
<reference evidence="1" key="1">
    <citation type="journal article" date="2023" name="Mol. Phylogenet. Evol.">
        <title>Genome-scale phylogeny and comparative genomics of the fungal order Sordariales.</title>
        <authorList>
            <person name="Hensen N."/>
            <person name="Bonometti L."/>
            <person name="Westerberg I."/>
            <person name="Brannstrom I.O."/>
            <person name="Guillou S."/>
            <person name="Cros-Aarteil S."/>
            <person name="Calhoun S."/>
            <person name="Haridas S."/>
            <person name="Kuo A."/>
            <person name="Mondo S."/>
            <person name="Pangilinan J."/>
            <person name="Riley R."/>
            <person name="LaButti K."/>
            <person name="Andreopoulos B."/>
            <person name="Lipzen A."/>
            <person name="Chen C."/>
            <person name="Yan M."/>
            <person name="Daum C."/>
            <person name="Ng V."/>
            <person name="Clum A."/>
            <person name="Steindorff A."/>
            <person name="Ohm R.A."/>
            <person name="Martin F."/>
            <person name="Silar P."/>
            <person name="Natvig D.O."/>
            <person name="Lalanne C."/>
            <person name="Gautier V."/>
            <person name="Ament-Velasquez S.L."/>
            <person name="Kruys A."/>
            <person name="Hutchinson M.I."/>
            <person name="Powell A.J."/>
            <person name="Barry K."/>
            <person name="Miller A.N."/>
            <person name="Grigoriev I.V."/>
            <person name="Debuchy R."/>
            <person name="Gladieux P."/>
            <person name="Hiltunen Thoren M."/>
            <person name="Johannesson H."/>
        </authorList>
    </citation>
    <scope>NUCLEOTIDE SEQUENCE</scope>
    <source>
        <strain evidence="1">CBS 757.83</strain>
    </source>
</reference>
<dbReference type="Gene3D" id="3.30.420.10">
    <property type="entry name" value="Ribonuclease H-like superfamily/Ribonuclease H"/>
    <property type="match status" value="2"/>
</dbReference>
<evidence type="ECO:0000313" key="1">
    <source>
        <dbReference type="EMBL" id="KAK4095897.1"/>
    </source>
</evidence>